<gene>
    <name evidence="1" type="ORF">PsYK624_144650</name>
</gene>
<comment type="caution">
    <text evidence="1">The sequence shown here is derived from an EMBL/GenBank/DDBJ whole genome shotgun (WGS) entry which is preliminary data.</text>
</comment>
<evidence type="ECO:0000313" key="2">
    <source>
        <dbReference type="Proteomes" id="UP000703269"/>
    </source>
</evidence>
<proteinExistence type="predicted"/>
<protein>
    <submittedName>
        <fullName evidence="1">Uncharacterized protein</fullName>
    </submittedName>
</protein>
<sequence>MFDSKDFCSATLRCLGIVEILRNIVRYTAAGGSVCTAATLSYTSRIFHDLAQEVVWEELDTLGDLFACFPEEVWDAERDPPRSFNRPPTPADWKRVLANAAHVKTLTLNSSNCGVMAGDWAMIAIHCPEKVIFPNLKDLDWEDDDDKKALSYAHLLLGPKLWRLTLRIGEDAHVNAAVERATSLLNTVAYQRPPLCSLNVFISGAKTMIREALINVVQSTELECFQSTLLLTKKEVLALAKSKTLDNADFCCYPSLVHIGDDVFAEGIFPEVTSMRMSVDNLDERSVRRLITDARSPYLEEICLKSATDPRQSTLLEFLQELARRPSVNAIRTLQLGFAEDKYRHVPPPTEEPECTLGPKVLQNIFAFRCLIHLRIRSRYLDINPEIFGQICTHLPQLHTLLLLPTYHSGRPSKLTMYAVSMAAFNLPCLRELGVPLHTTDMRFTAPLGGQAFNQSCTKLHVADSPLDAADVENVALFLSSWLWNPALEIVACDPTVPAADALAEFHAQWRGAWADCQKLLRPLARARQQERFRGGYRDAGVATEWTVPEKWLPADEPPYHLPLIPIYSRVPLA</sequence>
<dbReference type="OrthoDB" id="3543113at2759"/>
<accession>A0A9P3GRU2</accession>
<reference evidence="1 2" key="1">
    <citation type="submission" date="2021-08" db="EMBL/GenBank/DDBJ databases">
        <title>Draft Genome Sequence of Phanerochaete sordida strain YK-624.</title>
        <authorList>
            <person name="Mori T."/>
            <person name="Dohra H."/>
            <person name="Suzuki T."/>
            <person name="Kawagishi H."/>
            <person name="Hirai H."/>
        </authorList>
    </citation>
    <scope>NUCLEOTIDE SEQUENCE [LARGE SCALE GENOMIC DNA]</scope>
    <source>
        <strain evidence="1 2">YK-624</strain>
    </source>
</reference>
<keyword evidence="2" id="KW-1185">Reference proteome</keyword>
<dbReference type="EMBL" id="BPQB01000084">
    <property type="protein sequence ID" value="GJE98239.1"/>
    <property type="molecule type" value="Genomic_DNA"/>
</dbReference>
<dbReference type="AlphaFoldDB" id="A0A9P3GRU2"/>
<name>A0A9P3GRU2_9APHY</name>
<evidence type="ECO:0000313" key="1">
    <source>
        <dbReference type="EMBL" id="GJE98239.1"/>
    </source>
</evidence>
<dbReference type="Proteomes" id="UP000703269">
    <property type="component" value="Unassembled WGS sequence"/>
</dbReference>
<organism evidence="1 2">
    <name type="scientific">Phanerochaete sordida</name>
    <dbReference type="NCBI Taxonomy" id="48140"/>
    <lineage>
        <taxon>Eukaryota</taxon>
        <taxon>Fungi</taxon>
        <taxon>Dikarya</taxon>
        <taxon>Basidiomycota</taxon>
        <taxon>Agaricomycotina</taxon>
        <taxon>Agaricomycetes</taxon>
        <taxon>Polyporales</taxon>
        <taxon>Phanerochaetaceae</taxon>
        <taxon>Phanerochaete</taxon>
    </lineage>
</organism>